<accession>A0A9P0MDR2</accession>
<gene>
    <name evidence="2" type="ORF">NEZAVI_LOCUS6233</name>
</gene>
<feature type="region of interest" description="Disordered" evidence="1">
    <location>
        <begin position="1"/>
        <end position="30"/>
    </location>
</feature>
<organism evidence="2 3">
    <name type="scientific">Nezara viridula</name>
    <name type="common">Southern green stink bug</name>
    <name type="synonym">Cimex viridulus</name>
    <dbReference type="NCBI Taxonomy" id="85310"/>
    <lineage>
        <taxon>Eukaryota</taxon>
        <taxon>Metazoa</taxon>
        <taxon>Ecdysozoa</taxon>
        <taxon>Arthropoda</taxon>
        <taxon>Hexapoda</taxon>
        <taxon>Insecta</taxon>
        <taxon>Pterygota</taxon>
        <taxon>Neoptera</taxon>
        <taxon>Paraneoptera</taxon>
        <taxon>Hemiptera</taxon>
        <taxon>Heteroptera</taxon>
        <taxon>Panheteroptera</taxon>
        <taxon>Pentatomomorpha</taxon>
        <taxon>Pentatomoidea</taxon>
        <taxon>Pentatomidae</taxon>
        <taxon>Pentatominae</taxon>
        <taxon>Nezara</taxon>
    </lineage>
</organism>
<proteinExistence type="predicted"/>
<keyword evidence="3" id="KW-1185">Reference proteome</keyword>
<evidence type="ECO:0000256" key="1">
    <source>
        <dbReference type="SAM" id="MobiDB-lite"/>
    </source>
</evidence>
<dbReference type="Proteomes" id="UP001152798">
    <property type="component" value="Chromosome 3"/>
</dbReference>
<name>A0A9P0MDR2_NEZVI</name>
<feature type="region of interest" description="Disordered" evidence="1">
    <location>
        <begin position="45"/>
        <end position="64"/>
    </location>
</feature>
<reference evidence="2" key="1">
    <citation type="submission" date="2022-01" db="EMBL/GenBank/DDBJ databases">
        <authorList>
            <person name="King R."/>
        </authorList>
    </citation>
    <scope>NUCLEOTIDE SEQUENCE</scope>
</reference>
<dbReference type="AlphaFoldDB" id="A0A9P0MDR2"/>
<evidence type="ECO:0000313" key="3">
    <source>
        <dbReference type="Proteomes" id="UP001152798"/>
    </source>
</evidence>
<dbReference type="EMBL" id="OV725079">
    <property type="protein sequence ID" value="CAH1396098.1"/>
    <property type="molecule type" value="Genomic_DNA"/>
</dbReference>
<sequence>MIQQGRCDSKMTVEMRIPTESDSKGQALPQIDFYQGPIQDLTSMMDELRNSGTGDSGTQPASDSIFQTSAVTTFKTRLNSAANNACIRKDSNWPKENPRQLCYFSN</sequence>
<feature type="compositionally biased region" description="Polar residues" evidence="1">
    <location>
        <begin position="50"/>
        <end position="64"/>
    </location>
</feature>
<evidence type="ECO:0000313" key="2">
    <source>
        <dbReference type="EMBL" id="CAH1396098.1"/>
    </source>
</evidence>
<feature type="compositionally biased region" description="Basic and acidic residues" evidence="1">
    <location>
        <begin position="7"/>
        <end position="23"/>
    </location>
</feature>
<protein>
    <submittedName>
        <fullName evidence="2">Uncharacterized protein</fullName>
    </submittedName>
</protein>